<evidence type="ECO:0000313" key="2">
    <source>
        <dbReference type="EMBL" id="KAK3286019.1"/>
    </source>
</evidence>
<evidence type="ECO:0000313" key="3">
    <source>
        <dbReference type="Proteomes" id="UP001190700"/>
    </source>
</evidence>
<accession>A0AAE0GXC4</accession>
<dbReference type="PANTHER" id="PTHR13903:SF8">
    <property type="entry name" value="PIRIN"/>
    <property type="match status" value="1"/>
</dbReference>
<feature type="region of interest" description="Disordered" evidence="1">
    <location>
        <begin position="356"/>
        <end position="377"/>
    </location>
</feature>
<dbReference type="EMBL" id="LGRX02001524">
    <property type="protein sequence ID" value="KAK3286019.1"/>
    <property type="molecule type" value="Genomic_DNA"/>
</dbReference>
<name>A0AAE0GXC4_9CHLO</name>
<comment type="caution">
    <text evidence="2">The sequence shown here is derived from an EMBL/GenBank/DDBJ whole genome shotgun (WGS) entry which is preliminary data.</text>
</comment>
<evidence type="ECO:0000256" key="1">
    <source>
        <dbReference type="SAM" id="MobiDB-lite"/>
    </source>
</evidence>
<protein>
    <recommendedName>
        <fullName evidence="4">Pirin</fullName>
    </recommendedName>
</protein>
<keyword evidence="3" id="KW-1185">Reference proteome</keyword>
<evidence type="ECO:0008006" key="4">
    <source>
        <dbReference type="Google" id="ProtNLM"/>
    </source>
</evidence>
<dbReference type="InterPro" id="IPR014710">
    <property type="entry name" value="RmlC-like_jellyroll"/>
</dbReference>
<dbReference type="InterPro" id="IPR011051">
    <property type="entry name" value="RmlC_Cupin_sf"/>
</dbReference>
<dbReference type="InterPro" id="IPR012093">
    <property type="entry name" value="Pirin"/>
</dbReference>
<proteinExistence type="predicted"/>
<dbReference type="AlphaFoldDB" id="A0AAE0GXC4"/>
<gene>
    <name evidence="2" type="ORF">CYMTET_6409</name>
</gene>
<dbReference type="Proteomes" id="UP001190700">
    <property type="component" value="Unassembled WGS sequence"/>
</dbReference>
<dbReference type="PANTHER" id="PTHR13903">
    <property type="entry name" value="PIRIN-RELATED"/>
    <property type="match status" value="1"/>
</dbReference>
<organism evidence="2 3">
    <name type="scientific">Cymbomonas tetramitiformis</name>
    <dbReference type="NCBI Taxonomy" id="36881"/>
    <lineage>
        <taxon>Eukaryota</taxon>
        <taxon>Viridiplantae</taxon>
        <taxon>Chlorophyta</taxon>
        <taxon>Pyramimonadophyceae</taxon>
        <taxon>Pyramimonadales</taxon>
        <taxon>Pyramimonadaceae</taxon>
        <taxon>Cymbomonas</taxon>
    </lineage>
</organism>
<dbReference type="Gene3D" id="2.60.120.10">
    <property type="entry name" value="Jelly Rolls"/>
    <property type="match status" value="1"/>
</dbReference>
<reference evidence="2 3" key="1">
    <citation type="journal article" date="2015" name="Genome Biol. Evol.">
        <title>Comparative Genomics of a Bacterivorous Green Alga Reveals Evolutionary Causalities and Consequences of Phago-Mixotrophic Mode of Nutrition.</title>
        <authorList>
            <person name="Burns J.A."/>
            <person name="Paasch A."/>
            <person name="Narechania A."/>
            <person name="Kim E."/>
        </authorList>
    </citation>
    <scope>NUCLEOTIDE SEQUENCE [LARGE SCALE GENOMIC DNA]</scope>
    <source>
        <strain evidence="2 3">PLY_AMNH</strain>
    </source>
</reference>
<sequence>MPGPRPVCTKSDPVVKFGVLHRVIGSTDIDGNGTHHSLVDVNPFILADYVCAKIDMKPPFCAHPHMGACIFSIPFEGFPLNPWDNVHGKEEQACYPGGVYFLNSGLGCVHDEPLNPFESRPPTSAQFDHSAISTEATCFRMMQLWFAPDLSGELPRTHSQVVLPSEIPLISDPVVINEEGESIPQAGLALRLLVGSYGGHTSPLDVQRENGIEILVLHGRLQPGKSCKIVVPAAFNCFVLHMSASVALYDGTEASCLGDLLLSPPAPAGCELLHIQSKSTESAPLEFLVAAGMPNREPFHKLVGYGGGLIHNSLEAVRAGMEEYSRNPRNFGRERQRWKDDTEEEDEMSELELIEGFQDPNDGLNPGVRARFNKKAA</sequence>
<dbReference type="SUPFAM" id="SSF51182">
    <property type="entry name" value="RmlC-like cupins"/>
    <property type="match status" value="1"/>
</dbReference>